<dbReference type="InterPro" id="IPR011006">
    <property type="entry name" value="CheY-like_superfamily"/>
</dbReference>
<dbReference type="GO" id="GO:0005829">
    <property type="term" value="C:cytosol"/>
    <property type="evidence" value="ECO:0007669"/>
    <property type="project" value="TreeGrafter"/>
</dbReference>
<sequence length="237" mass="25945">MTARILVAEDDRGQAEVIRRYLAREGHRVAVVHDGRAAIESVRRHRPDLLVLDLVLPAVSGLEVCRVVRAEHDVAVVMLTARAGEDDLLLGFSLGADDYVTKPFSPPELLARVQAVLRRSARSTGHQPEQVRIGRLLIDAARHEVRVDGTAVATTPAEFALLSSLGAAPGRAFTRQMLLERTGRFDRSVTARAVDMHVMNLRRKIEPDPTRPRYLLTVTGVGYKLADPADEEAGGAP</sequence>
<dbReference type="InterPro" id="IPR039420">
    <property type="entry name" value="WalR-like"/>
</dbReference>
<evidence type="ECO:0000259" key="7">
    <source>
        <dbReference type="PROSITE" id="PS50110"/>
    </source>
</evidence>
<dbReference type="Gene3D" id="1.10.10.10">
    <property type="entry name" value="Winged helix-like DNA-binding domain superfamily/Winged helix DNA-binding domain"/>
    <property type="match status" value="1"/>
</dbReference>
<dbReference type="CDD" id="cd00383">
    <property type="entry name" value="trans_reg_C"/>
    <property type="match status" value="1"/>
</dbReference>
<reference evidence="9 10" key="1">
    <citation type="submission" date="2019-03" db="EMBL/GenBank/DDBJ databases">
        <title>Draft genome sequences of novel Actinobacteria.</title>
        <authorList>
            <person name="Sahin N."/>
            <person name="Ay H."/>
            <person name="Saygin H."/>
        </authorList>
    </citation>
    <scope>NUCLEOTIDE SEQUENCE [LARGE SCALE GENOMIC DNA]</scope>
    <source>
        <strain evidence="9 10">5K138</strain>
    </source>
</reference>
<feature type="modified residue" description="4-aspartylphosphate" evidence="5">
    <location>
        <position position="53"/>
    </location>
</feature>
<name>A0A4V2Z2A7_9ACTN</name>
<dbReference type="Gene3D" id="3.40.50.2300">
    <property type="match status" value="1"/>
</dbReference>
<dbReference type="AlphaFoldDB" id="A0A4V2Z2A7"/>
<protein>
    <submittedName>
        <fullName evidence="9">Response regulator transcription factor</fullName>
    </submittedName>
</protein>
<dbReference type="OrthoDB" id="5511894at2"/>
<dbReference type="PROSITE" id="PS50110">
    <property type="entry name" value="RESPONSE_REGULATORY"/>
    <property type="match status" value="1"/>
</dbReference>
<dbReference type="GO" id="GO:0006355">
    <property type="term" value="P:regulation of DNA-templated transcription"/>
    <property type="evidence" value="ECO:0007669"/>
    <property type="project" value="InterPro"/>
</dbReference>
<feature type="domain" description="Response regulatory" evidence="7">
    <location>
        <begin position="4"/>
        <end position="117"/>
    </location>
</feature>
<dbReference type="PANTHER" id="PTHR48111">
    <property type="entry name" value="REGULATOR OF RPOS"/>
    <property type="match status" value="1"/>
</dbReference>
<comment type="caution">
    <text evidence="9">The sequence shown here is derived from an EMBL/GenBank/DDBJ whole genome shotgun (WGS) entry which is preliminary data.</text>
</comment>
<dbReference type="InterPro" id="IPR001789">
    <property type="entry name" value="Sig_transdc_resp-reg_receiver"/>
</dbReference>
<dbReference type="SMART" id="SM00862">
    <property type="entry name" value="Trans_reg_C"/>
    <property type="match status" value="1"/>
</dbReference>
<proteinExistence type="predicted"/>
<keyword evidence="10" id="KW-1185">Reference proteome</keyword>
<dbReference type="EMBL" id="SMKZ01000027">
    <property type="protein sequence ID" value="TDE08118.1"/>
    <property type="molecule type" value="Genomic_DNA"/>
</dbReference>
<dbReference type="InParanoid" id="A0A4V2Z2A7"/>
<evidence type="ECO:0000259" key="8">
    <source>
        <dbReference type="PROSITE" id="PS51755"/>
    </source>
</evidence>
<dbReference type="GO" id="GO:0032993">
    <property type="term" value="C:protein-DNA complex"/>
    <property type="evidence" value="ECO:0007669"/>
    <property type="project" value="TreeGrafter"/>
</dbReference>
<dbReference type="RefSeq" id="WP_131897234.1">
    <property type="nucleotide sequence ID" value="NZ_SMKZ01000027.1"/>
</dbReference>
<dbReference type="InterPro" id="IPR001867">
    <property type="entry name" value="OmpR/PhoB-type_DNA-bd"/>
</dbReference>
<dbReference type="SUPFAM" id="SSF52172">
    <property type="entry name" value="CheY-like"/>
    <property type="match status" value="1"/>
</dbReference>
<dbReference type="PROSITE" id="PS51755">
    <property type="entry name" value="OMPR_PHOB"/>
    <property type="match status" value="1"/>
</dbReference>
<dbReference type="SMART" id="SM00448">
    <property type="entry name" value="REC"/>
    <property type="match status" value="1"/>
</dbReference>
<dbReference type="Gene3D" id="6.10.250.690">
    <property type="match status" value="1"/>
</dbReference>
<keyword evidence="1 5" id="KW-0597">Phosphoprotein</keyword>
<dbReference type="InterPro" id="IPR036388">
    <property type="entry name" value="WH-like_DNA-bd_sf"/>
</dbReference>
<evidence type="ECO:0000256" key="4">
    <source>
        <dbReference type="ARBA" id="ARBA00023163"/>
    </source>
</evidence>
<dbReference type="SUPFAM" id="SSF46894">
    <property type="entry name" value="C-terminal effector domain of the bipartite response regulators"/>
    <property type="match status" value="1"/>
</dbReference>
<keyword evidence="2" id="KW-0805">Transcription regulation</keyword>
<organism evidence="9 10">
    <name type="scientific">Jiangella asiatica</name>
    <dbReference type="NCBI Taxonomy" id="2530372"/>
    <lineage>
        <taxon>Bacteria</taxon>
        <taxon>Bacillati</taxon>
        <taxon>Actinomycetota</taxon>
        <taxon>Actinomycetes</taxon>
        <taxon>Jiangellales</taxon>
        <taxon>Jiangellaceae</taxon>
        <taxon>Jiangella</taxon>
    </lineage>
</organism>
<evidence type="ECO:0000256" key="6">
    <source>
        <dbReference type="PROSITE-ProRule" id="PRU01091"/>
    </source>
</evidence>
<dbReference type="Pfam" id="PF00486">
    <property type="entry name" value="Trans_reg_C"/>
    <property type="match status" value="1"/>
</dbReference>
<dbReference type="GO" id="GO:0000156">
    <property type="term" value="F:phosphorelay response regulator activity"/>
    <property type="evidence" value="ECO:0007669"/>
    <property type="project" value="TreeGrafter"/>
</dbReference>
<accession>A0A4V2Z2A7</accession>
<evidence type="ECO:0000256" key="3">
    <source>
        <dbReference type="ARBA" id="ARBA00023125"/>
    </source>
</evidence>
<gene>
    <name evidence="9" type="ORF">E1269_18600</name>
</gene>
<evidence type="ECO:0000313" key="10">
    <source>
        <dbReference type="Proteomes" id="UP000294739"/>
    </source>
</evidence>
<keyword evidence="4" id="KW-0804">Transcription</keyword>
<dbReference type="Proteomes" id="UP000294739">
    <property type="component" value="Unassembled WGS sequence"/>
</dbReference>
<dbReference type="GO" id="GO:0000976">
    <property type="term" value="F:transcription cis-regulatory region binding"/>
    <property type="evidence" value="ECO:0007669"/>
    <property type="project" value="TreeGrafter"/>
</dbReference>
<evidence type="ECO:0000256" key="2">
    <source>
        <dbReference type="ARBA" id="ARBA00023015"/>
    </source>
</evidence>
<dbReference type="Pfam" id="PF00072">
    <property type="entry name" value="Response_reg"/>
    <property type="match status" value="1"/>
</dbReference>
<feature type="DNA-binding region" description="OmpR/PhoB-type" evidence="6">
    <location>
        <begin position="128"/>
        <end position="227"/>
    </location>
</feature>
<evidence type="ECO:0000313" key="9">
    <source>
        <dbReference type="EMBL" id="TDE08118.1"/>
    </source>
</evidence>
<dbReference type="InterPro" id="IPR016032">
    <property type="entry name" value="Sig_transdc_resp-reg_C-effctor"/>
</dbReference>
<feature type="domain" description="OmpR/PhoB-type" evidence="8">
    <location>
        <begin position="128"/>
        <end position="227"/>
    </location>
</feature>
<keyword evidence="3 6" id="KW-0238">DNA-binding</keyword>
<evidence type="ECO:0000256" key="5">
    <source>
        <dbReference type="PROSITE-ProRule" id="PRU00169"/>
    </source>
</evidence>
<evidence type="ECO:0000256" key="1">
    <source>
        <dbReference type="ARBA" id="ARBA00022553"/>
    </source>
</evidence>
<dbReference type="PANTHER" id="PTHR48111:SF4">
    <property type="entry name" value="DNA-BINDING DUAL TRANSCRIPTIONAL REGULATOR OMPR"/>
    <property type="match status" value="1"/>
</dbReference>